<dbReference type="Gene3D" id="1.10.510.10">
    <property type="entry name" value="Transferase(Phosphotransferase) domain 1"/>
    <property type="match status" value="1"/>
</dbReference>
<dbReference type="Proteomes" id="UP000266861">
    <property type="component" value="Unassembled WGS sequence"/>
</dbReference>
<dbReference type="GO" id="GO:0005524">
    <property type="term" value="F:ATP binding"/>
    <property type="evidence" value="ECO:0007669"/>
    <property type="project" value="InterPro"/>
</dbReference>
<reference evidence="3 4" key="1">
    <citation type="submission" date="2018-08" db="EMBL/GenBank/DDBJ databases">
        <title>Genome and evolution of the arbuscular mycorrhizal fungus Diversispora epigaea (formerly Glomus versiforme) and its bacterial endosymbionts.</title>
        <authorList>
            <person name="Sun X."/>
            <person name="Fei Z."/>
            <person name="Harrison M."/>
        </authorList>
    </citation>
    <scope>NUCLEOTIDE SEQUENCE [LARGE SCALE GENOMIC DNA]</scope>
    <source>
        <strain evidence="3 4">IT104</strain>
    </source>
</reference>
<name>A0A397GUT2_9GLOM</name>
<dbReference type="EMBL" id="PQFF01000411">
    <property type="protein sequence ID" value="RHZ51820.1"/>
    <property type="molecule type" value="Genomic_DNA"/>
</dbReference>
<comment type="caution">
    <text evidence="3">The sequence shown here is derived from an EMBL/GenBank/DDBJ whole genome shotgun (WGS) entry which is preliminary data.</text>
</comment>
<protein>
    <recommendedName>
        <fullName evidence="2">Protein kinase domain-containing protein</fullName>
    </recommendedName>
</protein>
<organism evidence="3 4">
    <name type="scientific">Diversispora epigaea</name>
    <dbReference type="NCBI Taxonomy" id="1348612"/>
    <lineage>
        <taxon>Eukaryota</taxon>
        <taxon>Fungi</taxon>
        <taxon>Fungi incertae sedis</taxon>
        <taxon>Mucoromycota</taxon>
        <taxon>Glomeromycotina</taxon>
        <taxon>Glomeromycetes</taxon>
        <taxon>Diversisporales</taxon>
        <taxon>Diversisporaceae</taxon>
        <taxon>Diversispora</taxon>
    </lineage>
</organism>
<dbReference type="GO" id="GO:0004672">
    <property type="term" value="F:protein kinase activity"/>
    <property type="evidence" value="ECO:0007669"/>
    <property type="project" value="InterPro"/>
</dbReference>
<keyword evidence="4" id="KW-1185">Reference proteome</keyword>
<dbReference type="InterPro" id="IPR011009">
    <property type="entry name" value="Kinase-like_dom_sf"/>
</dbReference>
<feature type="compositionally biased region" description="Polar residues" evidence="1">
    <location>
        <begin position="298"/>
        <end position="322"/>
    </location>
</feature>
<sequence>MAEKIGILVAKNIECTLNHDVIDKITVNNQWLAFLPFLSHRREIYLTFQYGNGDERSTKLARIGGQDKAYYYESITLPVARVAEEFKITCYDGNNVGSILGFTKGTLGDSLNQKRPSNNNAGKVRKVQLGLTRDGEIVGEVAFSLMFLSMEVPRKKMRQIELNSLRGKIIGIMIIDNVKVKNFNGRNGYLRVMLGNEKASTKKYFKTNDKKCPYGIILPVVASPNFSMLLQIYYSRNEFGNRQILFTSQEEDLWLKLMNDGQVSVPEISFHTGGSLVATANFTISVHKSLNPLRLGSQDPTISPKPSESPSEMNNDDSFTNFSSSPSSRSEPISSLRVVCQKYMIVSPVPVGPHKTINNDANRKRVYLTIHTSTNFEFICKEHFVQSSFSNEIKHLGNLKSEYIVKWADLERYEDGGGIVVLENYGDSLDNVYPRFRESRDVLILFYNICEAVQFLYTHGVVHTNLCPSNILCNDTNMKLCGMEHVRFKDDVIYGSTSQQIQQQLTIGFTPPEFFNFNQEILYAEYNQDIFGLGAIFFLLYRKKLLYNDIEDLDSLCREFDNRINEEIPQYISNIIIKACKPNPQDRCKISELCKDVKMLLNQQYQQHSRGKRISDN</sequence>
<dbReference type="SUPFAM" id="SSF56112">
    <property type="entry name" value="Protein kinase-like (PK-like)"/>
    <property type="match status" value="1"/>
</dbReference>
<dbReference type="PROSITE" id="PS50011">
    <property type="entry name" value="PROTEIN_KINASE_DOM"/>
    <property type="match status" value="1"/>
</dbReference>
<gene>
    <name evidence="3" type="ORF">Glove_469g44</name>
</gene>
<evidence type="ECO:0000259" key="2">
    <source>
        <dbReference type="PROSITE" id="PS50011"/>
    </source>
</evidence>
<dbReference type="PANTHER" id="PTHR24362">
    <property type="entry name" value="SERINE/THREONINE-PROTEIN KINASE NEK"/>
    <property type="match status" value="1"/>
</dbReference>
<feature type="region of interest" description="Disordered" evidence="1">
    <location>
        <begin position="295"/>
        <end position="331"/>
    </location>
</feature>
<dbReference type="STRING" id="1348612.A0A397GUT2"/>
<dbReference type="InterPro" id="IPR000719">
    <property type="entry name" value="Prot_kinase_dom"/>
</dbReference>
<dbReference type="OrthoDB" id="2449239at2759"/>
<dbReference type="PANTHER" id="PTHR24362:SF309">
    <property type="entry name" value="PROTEIN KINASE DOMAIN-CONTAINING PROTEIN"/>
    <property type="match status" value="1"/>
</dbReference>
<accession>A0A397GUT2</accession>
<dbReference type="Pfam" id="PF00069">
    <property type="entry name" value="Pkinase"/>
    <property type="match status" value="1"/>
</dbReference>
<dbReference type="SMART" id="SM00220">
    <property type="entry name" value="S_TKc"/>
    <property type="match status" value="1"/>
</dbReference>
<evidence type="ECO:0000313" key="3">
    <source>
        <dbReference type="EMBL" id="RHZ51820.1"/>
    </source>
</evidence>
<dbReference type="AlphaFoldDB" id="A0A397GUT2"/>
<feature type="domain" description="Protein kinase" evidence="2">
    <location>
        <begin position="343"/>
        <end position="601"/>
    </location>
</feature>
<proteinExistence type="predicted"/>
<evidence type="ECO:0000313" key="4">
    <source>
        <dbReference type="Proteomes" id="UP000266861"/>
    </source>
</evidence>
<evidence type="ECO:0000256" key="1">
    <source>
        <dbReference type="SAM" id="MobiDB-lite"/>
    </source>
</evidence>